<protein>
    <recommendedName>
        <fullName evidence="2">Pyridoxal phosphate homeostasis protein</fullName>
        <shortName evidence="2">PLP homeostasis protein</shortName>
    </recommendedName>
</protein>
<keyword evidence="5" id="KW-0175">Coiled coil</keyword>
<accession>A0A0D4BX82</accession>
<evidence type="ECO:0000313" key="8">
    <source>
        <dbReference type="Proteomes" id="UP000061839"/>
    </source>
</evidence>
<comment type="similarity">
    <text evidence="2 4">Belongs to the pyridoxal phosphate-binding protein YggS/PROSC family.</text>
</comment>
<dbReference type="PATRIC" id="fig|1618207.4.peg.591"/>
<evidence type="ECO:0000256" key="5">
    <source>
        <dbReference type="SAM" id="Coils"/>
    </source>
</evidence>
<dbReference type="InterPro" id="IPR011078">
    <property type="entry name" value="PyrdxlP_homeostasis"/>
</dbReference>
<evidence type="ECO:0000256" key="1">
    <source>
        <dbReference type="ARBA" id="ARBA00022898"/>
    </source>
</evidence>
<gene>
    <name evidence="7" type="ORF">UM93_02890</name>
</gene>
<name>A0A0D4BX82_9MICC</name>
<dbReference type="OrthoDB" id="9804072at2"/>
<feature type="modified residue" description="N6-(pyridoxal phosphate)lysine" evidence="2 3">
    <location>
        <position position="42"/>
    </location>
</feature>
<dbReference type="SUPFAM" id="SSF51419">
    <property type="entry name" value="PLP-binding barrel"/>
    <property type="match status" value="1"/>
</dbReference>
<sequence>MQQSVERKQQLAQRLQAVRQRIDRAVQHAGRSDRPELIVVTKFHPAADVLLLAELGVEQVGENRDQEAAAKQAELAAQGVHLRWHFIGQLQSNKAKSVAHYAEAVHSVDRQSLVDALGRAVASLERPALKCFVQIDLAAESTGQRGGASPSQMLGLADQIASTAGLELAGLMAVAPLGEQGSSADPDAAFRRLAELSQELREIYPQAQAISAGMSSDLEVAVAHGATHLRIGSDVLGARPAVR</sequence>
<dbReference type="KEGG" id="ari:UM93_02890"/>
<feature type="coiled-coil region" evidence="5">
    <location>
        <begin position="1"/>
        <end position="28"/>
    </location>
</feature>
<dbReference type="Pfam" id="PF01168">
    <property type="entry name" value="Ala_racemase_N"/>
    <property type="match status" value="1"/>
</dbReference>
<dbReference type="Gene3D" id="3.20.20.10">
    <property type="entry name" value="Alanine racemase"/>
    <property type="match status" value="1"/>
</dbReference>
<reference evidence="7 8" key="1">
    <citation type="journal article" date="2015" name="Genome Announc.">
        <title>Complete Genome Sequencing of Protease-Producing Novel Arthrobacter sp. Strain IHBB 11108 Using PacBio Single-Molecule Real-Time Sequencing Technology.</title>
        <authorList>
            <person name="Kiran S."/>
            <person name="Swarnkar M.K."/>
            <person name="Pal M."/>
            <person name="Thakur R."/>
            <person name="Tewari R."/>
            <person name="Singh A.K."/>
            <person name="Gulati A."/>
        </authorList>
    </citation>
    <scope>NUCLEOTIDE SEQUENCE [LARGE SCALE GENOMIC DNA]</scope>
    <source>
        <strain evidence="7 8">IHBB 11108</strain>
    </source>
</reference>
<dbReference type="PROSITE" id="PS01211">
    <property type="entry name" value="UPF0001"/>
    <property type="match status" value="1"/>
</dbReference>
<keyword evidence="1 2" id="KW-0663">Pyridoxal phosphate</keyword>
<dbReference type="AlphaFoldDB" id="A0A0D4BX82"/>
<comment type="cofactor">
    <cofactor evidence="3">
        <name>pyridoxal 5'-phosphate</name>
        <dbReference type="ChEBI" id="CHEBI:597326"/>
    </cofactor>
</comment>
<organism evidence="7 8">
    <name type="scientific">Psychromicrobium lacuslunae</name>
    <dbReference type="NCBI Taxonomy" id="1618207"/>
    <lineage>
        <taxon>Bacteria</taxon>
        <taxon>Bacillati</taxon>
        <taxon>Actinomycetota</taxon>
        <taxon>Actinomycetes</taxon>
        <taxon>Micrococcales</taxon>
        <taxon>Micrococcaceae</taxon>
        <taxon>Psychromicrobium</taxon>
    </lineage>
</organism>
<dbReference type="RefSeq" id="WP_045073539.1">
    <property type="nucleotide sequence ID" value="NZ_CP011005.1"/>
</dbReference>
<dbReference type="PIRSF" id="PIRSF004848">
    <property type="entry name" value="YBL036c_PLPDEIII"/>
    <property type="match status" value="1"/>
</dbReference>
<dbReference type="InterPro" id="IPR029066">
    <property type="entry name" value="PLP-binding_barrel"/>
</dbReference>
<dbReference type="NCBIfam" id="TIGR00044">
    <property type="entry name" value="YggS family pyridoxal phosphate-dependent enzyme"/>
    <property type="match status" value="1"/>
</dbReference>
<dbReference type="HAMAP" id="MF_02087">
    <property type="entry name" value="PLP_homeostasis"/>
    <property type="match status" value="1"/>
</dbReference>
<feature type="domain" description="Alanine racemase N-terminal" evidence="6">
    <location>
        <begin position="15"/>
        <end position="240"/>
    </location>
</feature>
<evidence type="ECO:0000256" key="3">
    <source>
        <dbReference type="PIRSR" id="PIRSR004848-1"/>
    </source>
</evidence>
<dbReference type="HOGENOM" id="CLU_059988_0_0_11"/>
<dbReference type="PANTHER" id="PTHR10146:SF14">
    <property type="entry name" value="PYRIDOXAL PHOSPHATE HOMEOSTASIS PROTEIN"/>
    <property type="match status" value="1"/>
</dbReference>
<dbReference type="CDD" id="cd00635">
    <property type="entry name" value="PLPDE_III_YBL036c_like"/>
    <property type="match status" value="1"/>
</dbReference>
<evidence type="ECO:0000259" key="6">
    <source>
        <dbReference type="Pfam" id="PF01168"/>
    </source>
</evidence>
<evidence type="ECO:0000256" key="4">
    <source>
        <dbReference type="RuleBase" id="RU004514"/>
    </source>
</evidence>
<keyword evidence="8" id="KW-1185">Reference proteome</keyword>
<comment type="function">
    <text evidence="2">Pyridoxal 5'-phosphate (PLP)-binding protein, which is involved in PLP homeostasis.</text>
</comment>
<proteinExistence type="inferred from homology"/>
<dbReference type="EMBL" id="CP011005">
    <property type="protein sequence ID" value="AJT40721.1"/>
    <property type="molecule type" value="Genomic_DNA"/>
</dbReference>
<dbReference type="InterPro" id="IPR001608">
    <property type="entry name" value="Ala_racemase_N"/>
</dbReference>
<dbReference type="STRING" id="1618207.UM93_02890"/>
<evidence type="ECO:0000256" key="2">
    <source>
        <dbReference type="HAMAP-Rule" id="MF_02087"/>
    </source>
</evidence>
<evidence type="ECO:0000313" key="7">
    <source>
        <dbReference type="EMBL" id="AJT40721.1"/>
    </source>
</evidence>
<dbReference type="GO" id="GO:0030170">
    <property type="term" value="F:pyridoxal phosphate binding"/>
    <property type="evidence" value="ECO:0007669"/>
    <property type="project" value="UniProtKB-UniRule"/>
</dbReference>
<dbReference type="Proteomes" id="UP000061839">
    <property type="component" value="Chromosome"/>
</dbReference>
<dbReference type="PANTHER" id="PTHR10146">
    <property type="entry name" value="PROLINE SYNTHETASE CO-TRANSCRIBED BACTERIAL HOMOLOG PROTEIN"/>
    <property type="match status" value="1"/>
</dbReference>